<dbReference type="InterPro" id="IPR004358">
    <property type="entry name" value="Sig_transdc_His_kin-like_C"/>
</dbReference>
<dbReference type="Gene3D" id="1.10.287.130">
    <property type="match status" value="1"/>
</dbReference>
<dbReference type="InterPro" id="IPR001789">
    <property type="entry name" value="Sig_transdc_resp-reg_receiver"/>
</dbReference>
<dbReference type="CDD" id="cd00156">
    <property type="entry name" value="REC"/>
    <property type="match status" value="1"/>
</dbReference>
<dbReference type="SMART" id="SM00448">
    <property type="entry name" value="REC"/>
    <property type="match status" value="1"/>
</dbReference>
<evidence type="ECO:0000256" key="1">
    <source>
        <dbReference type="ARBA" id="ARBA00000085"/>
    </source>
</evidence>
<dbReference type="SUPFAM" id="SSF55874">
    <property type="entry name" value="ATPase domain of HSP90 chaperone/DNA topoisomerase II/histidine kinase"/>
    <property type="match status" value="1"/>
</dbReference>
<dbReference type="InterPro" id="IPR029035">
    <property type="entry name" value="DHS-like_NAD/FAD-binding_dom"/>
</dbReference>
<dbReference type="CDD" id="cd00082">
    <property type="entry name" value="HisKA"/>
    <property type="match status" value="1"/>
</dbReference>
<proteinExistence type="predicted"/>
<dbReference type="KEGG" id="mmyr:MXMO3_00911"/>
<dbReference type="EC" id="2.7.13.3" evidence="2"/>
<sequence>MRRDFDPTDEKSKIGKTVLLIGAGCSQSAGIPLAREISQSLICNLAKSYGVVEQQTDDPDRALKKLVEAGHFQNHAIKGSEDIDWSSVYDEIFSSHFNTPKEVYRIFNNIFDENGRAINWTHICIGELVRLGYVSSILTTNFDQLALEGIARTGRLPIVADGLENLGRISGESKQPQLIQIHGSRHTYHLINSVEDTDALSNDASARQAIDELFRTATTFVVVGYGGREKGIMKLLIEAGKRYPQTRIFWSSYDQETSNLGPLVEDFLGTSQHSKIIAGLDSDTFFDSLLDELGVSTPKAIDDPLFMLRELTDSLAFTQQSSIAEKIKKLQIKTVDLRVAEKHMAALMPTEPDTETDSEIQKQKMQAVGELSARIAHDFNNFLTTIIGLTDLVLQGKSTNDSDYHDLVEVKNASNRAAALARQLLAFSRRQILNKQIVSLAELISDLTVLIRRLIGEKIEFMFVEPEDIWWVKLDHVQMEQAILNLIINARDAIDGTGKITINLKNFVWTEEDAKLDASLPPGEFVELQVEDTGVGIKPENLEKIFEPFFSTKELGKGSGLGLSTVYGIIMQSGGFIKVDSSLGKGADFRVYIPRYLPEPDEIPTYEEQVAKRQSHNLNGTEKILVVDDEPSVRDFLKRALADAGYNVVCATDGIDAMKTIAKDDTDFDLIIFDAVTPELEASAFVKTILKRNVNQKFLLVSSYAIENTAPVLEENQTLRFMSKPFSTVQLRNIVRDILDS</sequence>
<dbReference type="PRINTS" id="PR00344">
    <property type="entry name" value="BCTRLSENSOR"/>
</dbReference>
<dbReference type="InterPro" id="IPR036097">
    <property type="entry name" value="HisK_dim/P_sf"/>
</dbReference>
<evidence type="ECO:0000313" key="7">
    <source>
        <dbReference type="EMBL" id="AVX03442.1"/>
    </source>
</evidence>
<dbReference type="Pfam" id="PF00072">
    <property type="entry name" value="Response_reg"/>
    <property type="match status" value="1"/>
</dbReference>
<dbReference type="InterPro" id="IPR003594">
    <property type="entry name" value="HATPase_dom"/>
</dbReference>
<evidence type="ECO:0000313" key="8">
    <source>
        <dbReference type="Proteomes" id="UP000258927"/>
    </source>
</evidence>
<dbReference type="InterPro" id="IPR005467">
    <property type="entry name" value="His_kinase_dom"/>
</dbReference>
<evidence type="ECO:0000256" key="3">
    <source>
        <dbReference type="ARBA" id="ARBA00022553"/>
    </source>
</evidence>
<dbReference type="PANTHER" id="PTHR43065:SF42">
    <property type="entry name" value="TWO-COMPONENT SENSOR PPRA"/>
    <property type="match status" value="1"/>
</dbReference>
<dbReference type="Gene3D" id="3.30.565.10">
    <property type="entry name" value="Histidine kinase-like ATPase, C-terminal domain"/>
    <property type="match status" value="1"/>
</dbReference>
<dbReference type="InterPro" id="IPR036890">
    <property type="entry name" value="HATPase_C_sf"/>
</dbReference>
<dbReference type="SMART" id="SM00387">
    <property type="entry name" value="HATPase_c"/>
    <property type="match status" value="1"/>
</dbReference>
<keyword evidence="3 4" id="KW-0597">Phosphoprotein</keyword>
<dbReference type="AlphaFoldDB" id="A0A2R4MBN3"/>
<dbReference type="PANTHER" id="PTHR43065">
    <property type="entry name" value="SENSOR HISTIDINE KINASE"/>
    <property type="match status" value="1"/>
</dbReference>
<evidence type="ECO:0000259" key="6">
    <source>
        <dbReference type="PROSITE" id="PS50110"/>
    </source>
</evidence>
<feature type="domain" description="Response regulatory" evidence="6">
    <location>
        <begin position="623"/>
        <end position="739"/>
    </location>
</feature>
<dbReference type="Pfam" id="PF02518">
    <property type="entry name" value="HATPase_c"/>
    <property type="match status" value="1"/>
</dbReference>
<dbReference type="Gene3D" id="3.40.50.1220">
    <property type="entry name" value="TPP-binding domain"/>
    <property type="match status" value="1"/>
</dbReference>
<organism evidence="7 8">
    <name type="scientific">Maritalea myrionectae</name>
    <dbReference type="NCBI Taxonomy" id="454601"/>
    <lineage>
        <taxon>Bacteria</taxon>
        <taxon>Pseudomonadati</taxon>
        <taxon>Pseudomonadota</taxon>
        <taxon>Alphaproteobacteria</taxon>
        <taxon>Hyphomicrobiales</taxon>
        <taxon>Devosiaceae</taxon>
        <taxon>Maritalea</taxon>
    </lineage>
</organism>
<dbReference type="PROSITE" id="PS50109">
    <property type="entry name" value="HIS_KIN"/>
    <property type="match status" value="1"/>
</dbReference>
<evidence type="ECO:0000256" key="2">
    <source>
        <dbReference type="ARBA" id="ARBA00012438"/>
    </source>
</evidence>
<keyword evidence="8" id="KW-1185">Reference proteome</keyword>
<dbReference type="Proteomes" id="UP000258927">
    <property type="component" value="Chromosome"/>
</dbReference>
<reference evidence="7 8" key="1">
    <citation type="submission" date="2017-05" db="EMBL/GenBank/DDBJ databases">
        <title>Genome Analysis of Maritalea myrionectae HL2708#5.</title>
        <authorList>
            <consortium name="Cotde Inc.-PKNU"/>
            <person name="Jang D."/>
            <person name="Oh H.-M."/>
        </authorList>
    </citation>
    <scope>NUCLEOTIDE SEQUENCE [LARGE SCALE GENOMIC DNA]</scope>
    <source>
        <strain evidence="7 8">HL2708#5</strain>
    </source>
</reference>
<comment type="catalytic activity">
    <reaction evidence="1">
        <text>ATP + protein L-histidine = ADP + protein N-phospho-L-histidine.</text>
        <dbReference type="EC" id="2.7.13.3"/>
    </reaction>
</comment>
<dbReference type="PROSITE" id="PS50110">
    <property type="entry name" value="RESPONSE_REGULATORY"/>
    <property type="match status" value="1"/>
</dbReference>
<feature type="modified residue" description="4-aspartylphosphate" evidence="4">
    <location>
        <position position="674"/>
    </location>
</feature>
<feature type="domain" description="Histidine kinase" evidence="5">
    <location>
        <begin position="374"/>
        <end position="597"/>
    </location>
</feature>
<dbReference type="InterPro" id="IPR003661">
    <property type="entry name" value="HisK_dim/P_dom"/>
</dbReference>
<dbReference type="EMBL" id="CP021330">
    <property type="protein sequence ID" value="AVX03442.1"/>
    <property type="molecule type" value="Genomic_DNA"/>
</dbReference>
<evidence type="ECO:0000259" key="5">
    <source>
        <dbReference type="PROSITE" id="PS50109"/>
    </source>
</evidence>
<dbReference type="SUPFAM" id="SSF52467">
    <property type="entry name" value="DHS-like NAD/FAD-binding domain"/>
    <property type="match status" value="1"/>
</dbReference>
<dbReference type="SMART" id="SM00388">
    <property type="entry name" value="HisKA"/>
    <property type="match status" value="1"/>
</dbReference>
<dbReference type="InterPro" id="IPR011006">
    <property type="entry name" value="CheY-like_superfamily"/>
</dbReference>
<dbReference type="SUPFAM" id="SSF52172">
    <property type="entry name" value="CheY-like"/>
    <property type="match status" value="1"/>
</dbReference>
<protein>
    <recommendedName>
        <fullName evidence="2">histidine kinase</fullName>
        <ecNumber evidence="2">2.7.13.3</ecNumber>
    </recommendedName>
</protein>
<dbReference type="Gene3D" id="3.40.50.2300">
    <property type="match status" value="1"/>
</dbReference>
<dbReference type="GO" id="GO:0000155">
    <property type="term" value="F:phosphorelay sensor kinase activity"/>
    <property type="evidence" value="ECO:0007669"/>
    <property type="project" value="InterPro"/>
</dbReference>
<name>A0A2R4MBN3_9HYPH</name>
<evidence type="ECO:0000256" key="4">
    <source>
        <dbReference type="PROSITE-ProRule" id="PRU00169"/>
    </source>
</evidence>
<dbReference type="Pfam" id="PF13289">
    <property type="entry name" value="SIR2_2"/>
    <property type="match status" value="1"/>
</dbReference>
<gene>
    <name evidence="7" type="ORF">MXMO3_00911</name>
</gene>
<dbReference type="SUPFAM" id="SSF47384">
    <property type="entry name" value="Homodimeric domain of signal transducing histidine kinase"/>
    <property type="match status" value="1"/>
</dbReference>
<accession>A0A2R4MBN3</accession>